<gene>
    <name evidence="2" type="ORF">Z043_117559</name>
</gene>
<proteinExistence type="predicted"/>
<accession>A0A0P7WQZ1</accession>
<organism evidence="2 3">
    <name type="scientific">Scleropages formosus</name>
    <name type="common">Asian bonytongue</name>
    <name type="synonym">Osteoglossum formosum</name>
    <dbReference type="NCBI Taxonomy" id="113540"/>
    <lineage>
        <taxon>Eukaryota</taxon>
        <taxon>Metazoa</taxon>
        <taxon>Chordata</taxon>
        <taxon>Craniata</taxon>
        <taxon>Vertebrata</taxon>
        <taxon>Euteleostomi</taxon>
        <taxon>Actinopterygii</taxon>
        <taxon>Neopterygii</taxon>
        <taxon>Teleostei</taxon>
        <taxon>Osteoglossocephala</taxon>
        <taxon>Osteoglossomorpha</taxon>
        <taxon>Osteoglossiformes</taxon>
        <taxon>Osteoglossidae</taxon>
        <taxon>Scleropages</taxon>
    </lineage>
</organism>
<dbReference type="EMBL" id="JARO02007291">
    <property type="protein sequence ID" value="KPP64132.1"/>
    <property type="molecule type" value="Genomic_DNA"/>
</dbReference>
<sequence length="353" mass="33086">MGGLPGVGEIPGAGCRVPGGGFAGGLAGGLPGGMLGGHPGGAKAFKYASLTGLGSAGLPGTFGIPAGVPATGTGVGLGRGLVPGAAGVQEVVGIPGVAYGGQPIGYGTGGKLPKYVVPGTVEGAGQVRMPGGIPEGVGRGVPGVQIVPTGKPEMGPTLAPGSAQMPDLHLSATGAGPGGVGGPAPSGGSGTGVSPTDRAGSGVGLGGDISVGVDEGKPLKPTGAGTAGSVTSTAGSVGLGAGVSSGFLPSAKPLKSPAAGGVTGVEGIGGVGGVGGTGHSPGVRGLLSGGGIPSLSCHFLAFLPIHFSVCSTQQVWNLDQENQANQDMELLQKNKEVLDVKGNTAGREESEGP</sequence>
<dbReference type="Proteomes" id="UP000034805">
    <property type="component" value="Unassembled WGS sequence"/>
</dbReference>
<reference evidence="2 3" key="1">
    <citation type="submission" date="2015-08" db="EMBL/GenBank/DDBJ databases">
        <title>The genome of the Asian arowana (Scleropages formosus).</title>
        <authorList>
            <person name="Tan M.H."/>
            <person name="Gan H.M."/>
            <person name="Croft L.J."/>
            <person name="Austin C.M."/>
        </authorList>
    </citation>
    <scope>NUCLEOTIDE SEQUENCE [LARGE SCALE GENOMIC DNA]</scope>
    <source>
        <strain evidence="2">Aro1</strain>
    </source>
</reference>
<evidence type="ECO:0000313" key="2">
    <source>
        <dbReference type="EMBL" id="KPP64132.1"/>
    </source>
</evidence>
<evidence type="ECO:0000256" key="1">
    <source>
        <dbReference type="SAM" id="MobiDB-lite"/>
    </source>
</evidence>
<name>A0A0P7WQZ1_SCLFO</name>
<feature type="region of interest" description="Disordered" evidence="1">
    <location>
        <begin position="169"/>
        <end position="230"/>
    </location>
</feature>
<comment type="caution">
    <text evidence="2">The sequence shown here is derived from an EMBL/GenBank/DDBJ whole genome shotgun (WGS) entry which is preliminary data.</text>
</comment>
<dbReference type="AlphaFoldDB" id="A0A0P7WQZ1"/>
<protein>
    <recommendedName>
        <fullName evidence="4">Tropoelastin</fullName>
    </recommendedName>
</protein>
<evidence type="ECO:0000313" key="3">
    <source>
        <dbReference type="Proteomes" id="UP000034805"/>
    </source>
</evidence>
<feature type="compositionally biased region" description="Gly residues" evidence="1">
    <location>
        <begin position="175"/>
        <end position="191"/>
    </location>
</feature>
<evidence type="ECO:0008006" key="4">
    <source>
        <dbReference type="Google" id="ProtNLM"/>
    </source>
</evidence>